<reference evidence="1" key="1">
    <citation type="journal article" date="2021" name="Open Biol.">
        <title>Shared evolutionary footprints suggest mitochondrial oxidative damage underlies multiple complex I losses in fungi.</title>
        <authorList>
            <person name="Schikora-Tamarit M.A."/>
            <person name="Marcet-Houben M."/>
            <person name="Nosek J."/>
            <person name="Gabaldon T."/>
        </authorList>
    </citation>
    <scope>NUCLEOTIDE SEQUENCE</scope>
    <source>
        <strain evidence="1">CBS6075</strain>
    </source>
</reference>
<dbReference type="RefSeq" id="XP_046063573.1">
    <property type="nucleotide sequence ID" value="XM_046202192.1"/>
</dbReference>
<organism evidence="1 2">
    <name type="scientific">Ogataea philodendri</name>
    <dbReference type="NCBI Taxonomy" id="1378263"/>
    <lineage>
        <taxon>Eukaryota</taxon>
        <taxon>Fungi</taxon>
        <taxon>Dikarya</taxon>
        <taxon>Ascomycota</taxon>
        <taxon>Saccharomycotina</taxon>
        <taxon>Pichiomycetes</taxon>
        <taxon>Pichiales</taxon>
        <taxon>Pichiaceae</taxon>
        <taxon>Ogataea</taxon>
    </lineage>
</organism>
<accession>A0A9P8PCY5</accession>
<keyword evidence="2" id="KW-1185">Reference proteome</keyword>
<proteinExistence type="predicted"/>
<dbReference type="OrthoDB" id="10433462at2759"/>
<sequence>MSRYAASVGKTSESVCFLFLELDREAIFAAEAEGGGTISSDGGSTVIGSRLLAADLSESIVRDTSGNPLAGKVTSLLDTDEALLVSLVELGATALFKTEAMVDDRVRDASILSESFKMDPAVAVRSPVDSDPITVELLKAVLKSTDDEGESCKDESCCPTALEVSSYGDAVVEVHVQTLFQRYRGTMFVFRVWSGIFRNRDQQRTFLDDPHIVVDIQLPGMNDVELHGKQRQREAFGEEFKQLKSVLLSLADHHVTA</sequence>
<dbReference type="Proteomes" id="UP000769157">
    <property type="component" value="Unassembled WGS sequence"/>
</dbReference>
<dbReference type="GeneID" id="70233399"/>
<gene>
    <name evidence="1" type="ORF">OGAPHI_001431</name>
</gene>
<comment type="caution">
    <text evidence="1">The sequence shown here is derived from an EMBL/GenBank/DDBJ whole genome shotgun (WGS) entry which is preliminary data.</text>
</comment>
<protein>
    <submittedName>
        <fullName evidence="1">Uncharacterized protein</fullName>
    </submittedName>
</protein>
<dbReference type="AlphaFoldDB" id="A0A9P8PCY5"/>
<name>A0A9P8PCY5_9ASCO</name>
<evidence type="ECO:0000313" key="2">
    <source>
        <dbReference type="Proteomes" id="UP000769157"/>
    </source>
</evidence>
<dbReference type="EMBL" id="JAEUBE010000137">
    <property type="protein sequence ID" value="KAH3669310.1"/>
    <property type="molecule type" value="Genomic_DNA"/>
</dbReference>
<reference evidence="1" key="2">
    <citation type="submission" date="2021-01" db="EMBL/GenBank/DDBJ databases">
        <authorList>
            <person name="Schikora-Tamarit M.A."/>
        </authorList>
    </citation>
    <scope>NUCLEOTIDE SEQUENCE</scope>
    <source>
        <strain evidence="1">CBS6075</strain>
    </source>
</reference>
<evidence type="ECO:0000313" key="1">
    <source>
        <dbReference type="EMBL" id="KAH3669310.1"/>
    </source>
</evidence>